<dbReference type="Gene3D" id="3.40.50.720">
    <property type="entry name" value="NAD(P)-binding Rossmann-like Domain"/>
    <property type="match status" value="1"/>
</dbReference>
<dbReference type="Proteomes" id="UP000272729">
    <property type="component" value="Unassembled WGS sequence"/>
</dbReference>
<dbReference type="NCBIfam" id="NF005559">
    <property type="entry name" value="PRK07231.1"/>
    <property type="match status" value="1"/>
</dbReference>
<dbReference type="FunFam" id="3.40.50.720:FF:000084">
    <property type="entry name" value="Short-chain dehydrogenase reductase"/>
    <property type="match status" value="1"/>
</dbReference>
<dbReference type="InterPro" id="IPR036291">
    <property type="entry name" value="NAD(P)-bd_dom_sf"/>
</dbReference>
<dbReference type="GO" id="GO:0016491">
    <property type="term" value="F:oxidoreductase activity"/>
    <property type="evidence" value="ECO:0007669"/>
    <property type="project" value="UniProtKB-KW"/>
</dbReference>
<comment type="similarity">
    <text evidence="1">Belongs to the short-chain dehydrogenases/reductases (SDR) family.</text>
</comment>
<reference evidence="4 5" key="1">
    <citation type="submission" date="2018-10" db="EMBL/GenBank/DDBJ databases">
        <title>Sequencing the genomes of 1000 actinobacteria strains.</title>
        <authorList>
            <person name="Klenk H.-P."/>
        </authorList>
    </citation>
    <scope>NUCLEOTIDE SEQUENCE [LARGE SCALE GENOMIC DNA]</scope>
    <source>
        <strain evidence="4 5">DSM 43911</strain>
    </source>
</reference>
<dbReference type="AlphaFoldDB" id="A0A495X0I6"/>
<organism evidence="4 5">
    <name type="scientific">Saccharothrix variisporea</name>
    <dbReference type="NCBI Taxonomy" id="543527"/>
    <lineage>
        <taxon>Bacteria</taxon>
        <taxon>Bacillati</taxon>
        <taxon>Actinomycetota</taxon>
        <taxon>Actinomycetes</taxon>
        <taxon>Pseudonocardiales</taxon>
        <taxon>Pseudonocardiaceae</taxon>
        <taxon>Saccharothrix</taxon>
    </lineage>
</organism>
<comment type="caution">
    <text evidence="4">The sequence shown here is derived from an EMBL/GenBank/DDBJ whole genome shotgun (WGS) entry which is preliminary data.</text>
</comment>
<keyword evidence="2" id="KW-0560">Oxidoreductase</keyword>
<dbReference type="PANTHER" id="PTHR42879:SF2">
    <property type="entry name" value="3-OXOACYL-[ACYL-CARRIER-PROTEIN] REDUCTASE FABG"/>
    <property type="match status" value="1"/>
</dbReference>
<dbReference type="Pfam" id="PF13561">
    <property type="entry name" value="adh_short_C2"/>
    <property type="match status" value="1"/>
</dbReference>
<evidence type="ECO:0000259" key="3">
    <source>
        <dbReference type="SMART" id="SM00822"/>
    </source>
</evidence>
<dbReference type="PROSITE" id="PS00061">
    <property type="entry name" value="ADH_SHORT"/>
    <property type="match status" value="1"/>
</dbReference>
<dbReference type="GO" id="GO:0032787">
    <property type="term" value="P:monocarboxylic acid metabolic process"/>
    <property type="evidence" value="ECO:0007669"/>
    <property type="project" value="UniProtKB-ARBA"/>
</dbReference>
<keyword evidence="5" id="KW-1185">Reference proteome</keyword>
<dbReference type="SUPFAM" id="SSF51735">
    <property type="entry name" value="NAD(P)-binding Rossmann-fold domains"/>
    <property type="match status" value="1"/>
</dbReference>
<accession>A0A495X0I6</accession>
<protein>
    <submittedName>
        <fullName evidence="4">NADP-dependent 3-hydroxy acid dehydrogenase YdfG</fullName>
    </submittedName>
</protein>
<evidence type="ECO:0000313" key="5">
    <source>
        <dbReference type="Proteomes" id="UP000272729"/>
    </source>
</evidence>
<dbReference type="InterPro" id="IPR057326">
    <property type="entry name" value="KR_dom"/>
</dbReference>
<dbReference type="RefSeq" id="WP_121217085.1">
    <property type="nucleotide sequence ID" value="NZ_JBIUBA010000046.1"/>
</dbReference>
<dbReference type="EMBL" id="RBXR01000001">
    <property type="protein sequence ID" value="RKT67066.1"/>
    <property type="molecule type" value="Genomic_DNA"/>
</dbReference>
<dbReference type="InterPro" id="IPR020904">
    <property type="entry name" value="Sc_DH/Rdtase_CS"/>
</dbReference>
<dbReference type="OrthoDB" id="286404at2"/>
<evidence type="ECO:0000313" key="4">
    <source>
        <dbReference type="EMBL" id="RKT67066.1"/>
    </source>
</evidence>
<dbReference type="PRINTS" id="PR00081">
    <property type="entry name" value="GDHRDH"/>
</dbReference>
<evidence type="ECO:0000256" key="1">
    <source>
        <dbReference type="ARBA" id="ARBA00006484"/>
    </source>
</evidence>
<name>A0A495X0I6_9PSEU</name>
<feature type="domain" description="Ketoreductase" evidence="3">
    <location>
        <begin position="6"/>
        <end position="194"/>
    </location>
</feature>
<sequence length="241" mass="24677">MELKGQVALVTGSTAGIGREAARVLAAAGAEVVVTGRSAERAAEVVREIEGDGGVARFVVADMADLGDVRRLAEEAGEVDILVNNAGIYPFAPTAEQSVETFELLFDVNVRALFFLTAALAPKMVAKGSGSIVNVSSTAAAVGFPGAAAYSATKAAIESLTRTWAMEFEGVRVNTVSPGAVATDTVLANNPDAAEQIGKSTPLGRVGQAREIAEAVLFLASPRSSYVNGANLLVDGGRAII</sequence>
<gene>
    <name evidence="4" type="ORF">DFJ66_0234</name>
</gene>
<dbReference type="PRINTS" id="PR00080">
    <property type="entry name" value="SDRFAMILY"/>
</dbReference>
<dbReference type="SMART" id="SM00822">
    <property type="entry name" value="PKS_KR"/>
    <property type="match status" value="1"/>
</dbReference>
<dbReference type="CDD" id="cd05233">
    <property type="entry name" value="SDR_c"/>
    <property type="match status" value="1"/>
</dbReference>
<dbReference type="PANTHER" id="PTHR42879">
    <property type="entry name" value="3-OXOACYL-(ACYL-CARRIER-PROTEIN) REDUCTASE"/>
    <property type="match status" value="1"/>
</dbReference>
<evidence type="ECO:0000256" key="2">
    <source>
        <dbReference type="ARBA" id="ARBA00023002"/>
    </source>
</evidence>
<dbReference type="InterPro" id="IPR050259">
    <property type="entry name" value="SDR"/>
</dbReference>
<proteinExistence type="inferred from homology"/>
<dbReference type="InterPro" id="IPR002347">
    <property type="entry name" value="SDR_fam"/>
</dbReference>